<sequence>MDRFQWLKCQPWLLLCSPAPAADSVHWFFEGFSSFCTCPLPLPEEEALSRNAAHLYFYVPPSHSSLDPAQLSLKLGTAEKAADNTFRDILFAFEETRDLFHLDFKQVLSLTKWTPQQGCEFCSSGCFATTPEQKHCACQLLPSYMTLRFKHVSMIIYCTSQSTSHFFSAMDVLCKAVEEGRQSDSYENKGSTCSISELPHSQSTLHGSSKEVRQKFFTTLNCMSECAISAVDVCNANFSSMAQMLHVLMLHTAEHKEYKVQSKSMLYELQYCLKNLEDERDAHLSNIWAASQHEAKASAIVTLQNLLEKRKKIEEAILWLELIICSNV</sequence>
<comment type="caution">
    <text evidence="1">The sequence shown here is derived from an EMBL/GenBank/DDBJ whole genome shotgun (WGS) entry which is preliminary data.</text>
</comment>
<evidence type="ECO:0000313" key="2">
    <source>
        <dbReference type="Proteomes" id="UP000825935"/>
    </source>
</evidence>
<proteinExistence type="predicted"/>
<organism evidence="1 2">
    <name type="scientific">Ceratopteris richardii</name>
    <name type="common">Triangle waterfern</name>
    <dbReference type="NCBI Taxonomy" id="49495"/>
    <lineage>
        <taxon>Eukaryota</taxon>
        <taxon>Viridiplantae</taxon>
        <taxon>Streptophyta</taxon>
        <taxon>Embryophyta</taxon>
        <taxon>Tracheophyta</taxon>
        <taxon>Polypodiopsida</taxon>
        <taxon>Polypodiidae</taxon>
        <taxon>Polypodiales</taxon>
        <taxon>Pteridineae</taxon>
        <taxon>Pteridaceae</taxon>
        <taxon>Parkerioideae</taxon>
        <taxon>Ceratopteris</taxon>
    </lineage>
</organism>
<evidence type="ECO:0000313" key="1">
    <source>
        <dbReference type="EMBL" id="KAH7365872.1"/>
    </source>
</evidence>
<dbReference type="AlphaFoldDB" id="A0A8T2SRJ1"/>
<dbReference type="EMBL" id="CM035423">
    <property type="protein sequence ID" value="KAH7365872.1"/>
    <property type="molecule type" value="Genomic_DNA"/>
</dbReference>
<reference evidence="1" key="1">
    <citation type="submission" date="2021-08" db="EMBL/GenBank/DDBJ databases">
        <title>WGS assembly of Ceratopteris richardii.</title>
        <authorList>
            <person name="Marchant D.B."/>
            <person name="Chen G."/>
            <person name="Jenkins J."/>
            <person name="Shu S."/>
            <person name="Leebens-Mack J."/>
            <person name="Grimwood J."/>
            <person name="Schmutz J."/>
            <person name="Soltis P."/>
            <person name="Soltis D."/>
            <person name="Chen Z.-H."/>
        </authorList>
    </citation>
    <scope>NUCLEOTIDE SEQUENCE</scope>
    <source>
        <strain evidence="1">Whitten #5841</strain>
        <tissue evidence="1">Leaf</tissue>
    </source>
</reference>
<accession>A0A8T2SRJ1</accession>
<gene>
    <name evidence="1" type="ORF">KP509_18G050600</name>
</gene>
<name>A0A8T2SRJ1_CERRI</name>
<dbReference type="OMA" id="MDRFAWL"/>
<dbReference type="OrthoDB" id="10423507at2759"/>
<dbReference type="Proteomes" id="UP000825935">
    <property type="component" value="Chromosome 18"/>
</dbReference>
<keyword evidence="2" id="KW-1185">Reference proteome</keyword>
<protein>
    <submittedName>
        <fullName evidence="1">Uncharacterized protein</fullName>
    </submittedName>
</protein>